<sequence length="51" mass="5923">MTQVLDEWKEDGRDPAEFLTTLVRQAQKHPYAECNFLKKPFLDACQQIGVL</sequence>
<gene>
    <name evidence="1" type="ORF">AW09_003178</name>
</gene>
<accession>A0A080LTE3</accession>
<evidence type="ECO:0000313" key="2">
    <source>
        <dbReference type="Proteomes" id="UP000020077"/>
    </source>
</evidence>
<evidence type="ECO:0000313" key="1">
    <source>
        <dbReference type="EMBL" id="KFB71683.1"/>
    </source>
</evidence>
<protein>
    <submittedName>
        <fullName evidence="1">Uncharacterized protein</fullName>
    </submittedName>
</protein>
<organism evidence="1 2">
    <name type="scientific">Candidatus Accumulibacter phosphatis</name>
    <dbReference type="NCBI Taxonomy" id="327160"/>
    <lineage>
        <taxon>Bacteria</taxon>
        <taxon>Pseudomonadati</taxon>
        <taxon>Pseudomonadota</taxon>
        <taxon>Betaproteobacteria</taxon>
        <taxon>Candidatus Accumulibacter</taxon>
    </lineage>
</organism>
<proteinExistence type="predicted"/>
<name>A0A080LTE3_9PROT</name>
<reference evidence="1 2" key="1">
    <citation type="submission" date="2014-02" db="EMBL/GenBank/DDBJ databases">
        <title>Expanding our view of genomic diversity in Candidatus Accumulibacter clades.</title>
        <authorList>
            <person name="Skennerton C.T."/>
            <person name="Barr J.J."/>
            <person name="Slater F.R."/>
            <person name="Bond P.L."/>
            <person name="Tyson G.W."/>
        </authorList>
    </citation>
    <scope>NUCLEOTIDE SEQUENCE [LARGE SCALE GENOMIC DNA]</scope>
    <source>
        <strain evidence="2">BA-91</strain>
    </source>
</reference>
<dbReference type="Proteomes" id="UP000020077">
    <property type="component" value="Unassembled WGS sequence"/>
</dbReference>
<dbReference type="EMBL" id="JDVG02000507">
    <property type="protein sequence ID" value="KFB71683.1"/>
    <property type="molecule type" value="Genomic_DNA"/>
</dbReference>
<comment type="caution">
    <text evidence="1">The sequence shown here is derived from an EMBL/GenBank/DDBJ whole genome shotgun (WGS) entry which is preliminary data.</text>
</comment>
<dbReference type="AlphaFoldDB" id="A0A080LTE3"/>